<organism evidence="9 10">
    <name type="scientific">Falsiroseomonas tokyonensis</name>
    <dbReference type="NCBI Taxonomy" id="430521"/>
    <lineage>
        <taxon>Bacteria</taxon>
        <taxon>Pseudomonadati</taxon>
        <taxon>Pseudomonadota</taxon>
        <taxon>Alphaproteobacteria</taxon>
        <taxon>Acetobacterales</taxon>
        <taxon>Roseomonadaceae</taxon>
        <taxon>Falsiroseomonas</taxon>
    </lineage>
</organism>
<protein>
    <recommendedName>
        <fullName evidence="2">histidine kinase</fullName>
        <ecNumber evidence="2">2.7.13.3</ecNumber>
    </recommendedName>
</protein>
<evidence type="ECO:0000256" key="1">
    <source>
        <dbReference type="ARBA" id="ARBA00000085"/>
    </source>
</evidence>
<dbReference type="InterPro" id="IPR005467">
    <property type="entry name" value="His_kinase_dom"/>
</dbReference>
<dbReference type="SMART" id="SM00065">
    <property type="entry name" value="GAF"/>
    <property type="match status" value="1"/>
</dbReference>
<sequence>MPTLMRSNPEHLLAQQAALARFGEFALKSEDLDTILQEACRLVAEALGTSLAKVVALEEDGQTLTVRAGIGWKPGVVGGLSTHLSTGSEGLALRSAESVVCQDLAKETRFAVPDFVKAHGCRACACVVIMGVDGRPPYGVLQVDSLRPHAFGEQDIAFLRSYANLLASAVGRLRANARLRRKADDNERLLRELQHRVKNNLQVIVAILDLQSRQLRAPESRAALRSVGRRVEALRLLHDKLHLSGEVDELDLGEYLAQLSASLLSFHEDGTARVQLALEVERGLLVSPDQAAPLGLAVNEFITNSLKHAFGEGLGRIGLTLQAAPAHRALLRLSDNGRGLPMPRPKTGTGMRMIESFGRQLGSAVHWTSDGTGTRLEMTIRLRGA</sequence>
<dbReference type="Pfam" id="PF07568">
    <property type="entry name" value="HisKA_2"/>
    <property type="match status" value="1"/>
</dbReference>
<evidence type="ECO:0000256" key="4">
    <source>
        <dbReference type="ARBA" id="ARBA00022679"/>
    </source>
</evidence>
<keyword evidence="7" id="KW-0067">ATP-binding</keyword>
<evidence type="ECO:0000256" key="5">
    <source>
        <dbReference type="ARBA" id="ARBA00022741"/>
    </source>
</evidence>
<dbReference type="Pfam" id="PF02518">
    <property type="entry name" value="HATPase_c"/>
    <property type="match status" value="1"/>
</dbReference>
<dbReference type="InterPro" id="IPR003594">
    <property type="entry name" value="HATPase_dom"/>
</dbReference>
<dbReference type="PROSITE" id="PS50109">
    <property type="entry name" value="HIS_KIN"/>
    <property type="match status" value="1"/>
</dbReference>
<evidence type="ECO:0000256" key="2">
    <source>
        <dbReference type="ARBA" id="ARBA00012438"/>
    </source>
</evidence>
<dbReference type="InterPro" id="IPR011495">
    <property type="entry name" value="Sig_transdc_His_kin_sub2_dim/P"/>
</dbReference>
<accession>A0ABV7C5U0</accession>
<dbReference type="Proteomes" id="UP001595420">
    <property type="component" value="Unassembled WGS sequence"/>
</dbReference>
<comment type="caution">
    <text evidence="9">The sequence shown here is derived from an EMBL/GenBank/DDBJ whole genome shotgun (WGS) entry which is preliminary data.</text>
</comment>
<dbReference type="RefSeq" id="WP_216840079.1">
    <property type="nucleotide sequence ID" value="NZ_JAFNJS010000013.1"/>
</dbReference>
<keyword evidence="6 9" id="KW-0418">Kinase</keyword>
<reference evidence="10" key="1">
    <citation type="journal article" date="2019" name="Int. J. Syst. Evol. Microbiol.">
        <title>The Global Catalogue of Microorganisms (GCM) 10K type strain sequencing project: providing services to taxonomists for standard genome sequencing and annotation.</title>
        <authorList>
            <consortium name="The Broad Institute Genomics Platform"/>
            <consortium name="The Broad Institute Genome Sequencing Center for Infectious Disease"/>
            <person name="Wu L."/>
            <person name="Ma J."/>
        </authorList>
    </citation>
    <scope>NUCLEOTIDE SEQUENCE [LARGE SCALE GENOMIC DNA]</scope>
    <source>
        <strain evidence="10">CGMCC 1.16855</strain>
    </source>
</reference>
<dbReference type="PANTHER" id="PTHR41523:SF8">
    <property type="entry name" value="ETHYLENE RESPONSE SENSOR PROTEIN"/>
    <property type="match status" value="1"/>
</dbReference>
<dbReference type="EC" id="2.7.13.3" evidence="2"/>
<dbReference type="EMBL" id="JBHRSB010000013">
    <property type="protein sequence ID" value="MFC3003630.1"/>
    <property type="molecule type" value="Genomic_DNA"/>
</dbReference>
<dbReference type="InterPro" id="IPR003018">
    <property type="entry name" value="GAF"/>
</dbReference>
<name>A0ABV7C5U0_9PROT</name>
<evidence type="ECO:0000313" key="9">
    <source>
        <dbReference type="EMBL" id="MFC3003630.1"/>
    </source>
</evidence>
<keyword evidence="5" id="KW-0547">Nucleotide-binding</keyword>
<keyword evidence="10" id="KW-1185">Reference proteome</keyword>
<gene>
    <name evidence="9" type="ORF">ACFOD3_27300</name>
</gene>
<dbReference type="Pfam" id="PF01590">
    <property type="entry name" value="GAF"/>
    <property type="match status" value="1"/>
</dbReference>
<evidence type="ECO:0000256" key="3">
    <source>
        <dbReference type="ARBA" id="ARBA00022553"/>
    </source>
</evidence>
<comment type="catalytic activity">
    <reaction evidence="1">
        <text>ATP + protein L-histidine = ADP + protein N-phospho-L-histidine.</text>
        <dbReference type="EC" id="2.7.13.3"/>
    </reaction>
</comment>
<dbReference type="PANTHER" id="PTHR41523">
    <property type="entry name" value="TWO-COMPONENT SYSTEM SENSOR PROTEIN"/>
    <property type="match status" value="1"/>
</dbReference>
<evidence type="ECO:0000313" key="10">
    <source>
        <dbReference type="Proteomes" id="UP001595420"/>
    </source>
</evidence>
<dbReference type="GO" id="GO:0004673">
    <property type="term" value="F:protein histidine kinase activity"/>
    <property type="evidence" value="ECO:0007669"/>
    <property type="project" value="UniProtKB-EC"/>
</dbReference>
<evidence type="ECO:0000256" key="7">
    <source>
        <dbReference type="ARBA" id="ARBA00022840"/>
    </source>
</evidence>
<evidence type="ECO:0000259" key="8">
    <source>
        <dbReference type="PROSITE" id="PS50109"/>
    </source>
</evidence>
<evidence type="ECO:0000256" key="6">
    <source>
        <dbReference type="ARBA" id="ARBA00022777"/>
    </source>
</evidence>
<keyword evidence="4 9" id="KW-0808">Transferase</keyword>
<feature type="domain" description="Histidine kinase" evidence="8">
    <location>
        <begin position="192"/>
        <end position="384"/>
    </location>
</feature>
<keyword evidence="3" id="KW-0597">Phosphoprotein</keyword>
<proteinExistence type="predicted"/>